<dbReference type="Gene3D" id="1.10.10.60">
    <property type="entry name" value="Homeodomain-like"/>
    <property type="match status" value="1"/>
</dbReference>
<dbReference type="Proteomes" id="UP000318199">
    <property type="component" value="Unassembled WGS sequence"/>
</dbReference>
<dbReference type="SUPFAM" id="SSF46689">
    <property type="entry name" value="Homeodomain-like"/>
    <property type="match status" value="1"/>
</dbReference>
<dbReference type="PANTHER" id="PTHR46796">
    <property type="entry name" value="HTH-TYPE TRANSCRIPTIONAL ACTIVATOR RHAS-RELATED"/>
    <property type="match status" value="1"/>
</dbReference>
<protein>
    <submittedName>
        <fullName evidence="5">Helix-turn-helix transcriptional regulator</fullName>
    </submittedName>
</protein>
<name>A0A562ZGX9_9BURK</name>
<dbReference type="InterPro" id="IPR050204">
    <property type="entry name" value="AraC_XylS_family_regulators"/>
</dbReference>
<dbReference type="InterPro" id="IPR009057">
    <property type="entry name" value="Homeodomain-like_sf"/>
</dbReference>
<feature type="domain" description="HTH araC/xylS-type" evidence="4">
    <location>
        <begin position="170"/>
        <end position="258"/>
    </location>
</feature>
<evidence type="ECO:0000256" key="1">
    <source>
        <dbReference type="ARBA" id="ARBA00023015"/>
    </source>
</evidence>
<dbReference type="SMART" id="SM00342">
    <property type="entry name" value="HTH_ARAC"/>
    <property type="match status" value="1"/>
</dbReference>
<keyword evidence="3" id="KW-0804">Transcription</keyword>
<evidence type="ECO:0000259" key="4">
    <source>
        <dbReference type="PROSITE" id="PS01124"/>
    </source>
</evidence>
<keyword evidence="6" id="KW-1185">Reference proteome</keyword>
<evidence type="ECO:0000256" key="2">
    <source>
        <dbReference type="ARBA" id="ARBA00023125"/>
    </source>
</evidence>
<dbReference type="PROSITE" id="PS01124">
    <property type="entry name" value="HTH_ARAC_FAMILY_2"/>
    <property type="match status" value="1"/>
</dbReference>
<accession>A0A562ZGX9</accession>
<sequence length="279" mass="29981">MLSRPPLPALRPFVRLVWADVAEPAMRQQPWREHVLPTGCMHLALRWGGPPLRLFGDAADATGTTLGHAVVGGARNTFYVKEAGVAGWSVGAQLEPGAASALFRDSAEALAGRHTPLADLCGRDADILLERMQAQPDPASCLELLETWLLARLPRVRGIHPGVAASLAVLHQGARVEEAVRASGLSHRHLVAKFREATGLAPKQHARILRLQAALARLGAPGAPAAEVALDAGYADQAHFSRDFRAFVGMTPTDWLRAAPAQPNHVRVRFVQDAVVDRP</sequence>
<organism evidence="5 6">
    <name type="scientific">Caenimonas sedimenti</name>
    <dbReference type="NCBI Taxonomy" id="2596921"/>
    <lineage>
        <taxon>Bacteria</taxon>
        <taxon>Pseudomonadati</taxon>
        <taxon>Pseudomonadota</taxon>
        <taxon>Betaproteobacteria</taxon>
        <taxon>Burkholderiales</taxon>
        <taxon>Comamonadaceae</taxon>
        <taxon>Caenimonas</taxon>
    </lineage>
</organism>
<reference evidence="5 6" key="1">
    <citation type="submission" date="2019-07" db="EMBL/GenBank/DDBJ databases">
        <title>Caenimonas sedimenti sp. nov., isolated from activated sludge.</title>
        <authorList>
            <person name="Xu J."/>
        </authorList>
    </citation>
    <scope>NUCLEOTIDE SEQUENCE [LARGE SCALE GENOMIC DNA]</scope>
    <source>
        <strain evidence="5 6">HX-9-20</strain>
    </source>
</reference>
<dbReference type="GO" id="GO:0043565">
    <property type="term" value="F:sequence-specific DNA binding"/>
    <property type="evidence" value="ECO:0007669"/>
    <property type="project" value="InterPro"/>
</dbReference>
<gene>
    <name evidence="5" type="ORF">FN976_25860</name>
</gene>
<dbReference type="Pfam" id="PF12833">
    <property type="entry name" value="HTH_18"/>
    <property type="match status" value="1"/>
</dbReference>
<dbReference type="InterPro" id="IPR018060">
    <property type="entry name" value="HTH_AraC"/>
</dbReference>
<evidence type="ECO:0000256" key="3">
    <source>
        <dbReference type="ARBA" id="ARBA00023163"/>
    </source>
</evidence>
<keyword evidence="1" id="KW-0805">Transcription regulation</keyword>
<proteinExistence type="predicted"/>
<evidence type="ECO:0000313" key="5">
    <source>
        <dbReference type="EMBL" id="TWO67033.1"/>
    </source>
</evidence>
<dbReference type="OrthoDB" id="9809338at2"/>
<dbReference type="EMBL" id="VOBQ01000024">
    <property type="protein sequence ID" value="TWO67033.1"/>
    <property type="molecule type" value="Genomic_DNA"/>
</dbReference>
<keyword evidence="2" id="KW-0238">DNA-binding</keyword>
<comment type="caution">
    <text evidence="5">The sequence shown here is derived from an EMBL/GenBank/DDBJ whole genome shotgun (WGS) entry which is preliminary data.</text>
</comment>
<dbReference type="InterPro" id="IPR046532">
    <property type="entry name" value="DUF6597"/>
</dbReference>
<dbReference type="PANTHER" id="PTHR46796:SF15">
    <property type="entry name" value="BLL1074 PROTEIN"/>
    <property type="match status" value="1"/>
</dbReference>
<dbReference type="GO" id="GO:0003700">
    <property type="term" value="F:DNA-binding transcription factor activity"/>
    <property type="evidence" value="ECO:0007669"/>
    <property type="project" value="InterPro"/>
</dbReference>
<evidence type="ECO:0000313" key="6">
    <source>
        <dbReference type="Proteomes" id="UP000318199"/>
    </source>
</evidence>
<dbReference type="Pfam" id="PF20240">
    <property type="entry name" value="DUF6597"/>
    <property type="match status" value="1"/>
</dbReference>
<dbReference type="AlphaFoldDB" id="A0A562ZGX9"/>